<evidence type="ECO:0000313" key="2">
    <source>
        <dbReference type="EMBL" id="TYH38225.1"/>
    </source>
</evidence>
<protein>
    <submittedName>
        <fullName evidence="2">Uncharacterized protein</fullName>
    </submittedName>
</protein>
<sequence>MADGQHRAKEFPIRASKHIQRSELWKGELMRKQSLWPSSEPESDDGKGPSTAGLRVDLGISRHGGAVIGK</sequence>
<keyword evidence="3" id="KW-1185">Reference proteome</keyword>
<accession>A0A5D2I779</accession>
<name>A0A5D2I779_GOSTO</name>
<gene>
    <name evidence="2" type="ORF">ES332_D12G096500v1</name>
</gene>
<proteinExistence type="predicted"/>
<evidence type="ECO:0000256" key="1">
    <source>
        <dbReference type="SAM" id="MobiDB-lite"/>
    </source>
</evidence>
<evidence type="ECO:0000313" key="3">
    <source>
        <dbReference type="Proteomes" id="UP000322667"/>
    </source>
</evidence>
<dbReference type="Proteomes" id="UP000322667">
    <property type="component" value="Chromosome D12"/>
</dbReference>
<organism evidence="2 3">
    <name type="scientific">Gossypium tomentosum</name>
    <name type="common">Hawaiian cotton</name>
    <name type="synonym">Gossypium sandvicense</name>
    <dbReference type="NCBI Taxonomy" id="34277"/>
    <lineage>
        <taxon>Eukaryota</taxon>
        <taxon>Viridiplantae</taxon>
        <taxon>Streptophyta</taxon>
        <taxon>Embryophyta</taxon>
        <taxon>Tracheophyta</taxon>
        <taxon>Spermatophyta</taxon>
        <taxon>Magnoliopsida</taxon>
        <taxon>eudicotyledons</taxon>
        <taxon>Gunneridae</taxon>
        <taxon>Pentapetalae</taxon>
        <taxon>rosids</taxon>
        <taxon>malvids</taxon>
        <taxon>Malvales</taxon>
        <taxon>Malvaceae</taxon>
        <taxon>Malvoideae</taxon>
        <taxon>Gossypium</taxon>
    </lineage>
</organism>
<feature type="region of interest" description="Disordered" evidence="1">
    <location>
        <begin position="32"/>
        <end position="58"/>
    </location>
</feature>
<dbReference type="EMBL" id="CM017634">
    <property type="protein sequence ID" value="TYH38225.1"/>
    <property type="molecule type" value="Genomic_DNA"/>
</dbReference>
<reference evidence="2 3" key="1">
    <citation type="submission" date="2019-07" db="EMBL/GenBank/DDBJ databases">
        <title>WGS assembly of Gossypium tomentosum.</title>
        <authorList>
            <person name="Chen Z.J."/>
            <person name="Sreedasyam A."/>
            <person name="Ando A."/>
            <person name="Song Q."/>
            <person name="De L."/>
            <person name="Hulse-Kemp A."/>
            <person name="Ding M."/>
            <person name="Ye W."/>
            <person name="Kirkbride R."/>
            <person name="Jenkins J."/>
            <person name="Plott C."/>
            <person name="Lovell J."/>
            <person name="Lin Y.-M."/>
            <person name="Vaughn R."/>
            <person name="Liu B."/>
            <person name="Li W."/>
            <person name="Simpson S."/>
            <person name="Scheffler B."/>
            <person name="Saski C."/>
            <person name="Grover C."/>
            <person name="Hu G."/>
            <person name="Conover J."/>
            <person name="Carlson J."/>
            <person name="Shu S."/>
            <person name="Boston L."/>
            <person name="Williams M."/>
            <person name="Peterson D."/>
            <person name="Mcgee K."/>
            <person name="Jones D."/>
            <person name="Wendel J."/>
            <person name="Stelly D."/>
            <person name="Grimwood J."/>
            <person name="Schmutz J."/>
        </authorList>
    </citation>
    <scope>NUCLEOTIDE SEQUENCE [LARGE SCALE GENOMIC DNA]</scope>
    <source>
        <strain evidence="2">7179.01</strain>
    </source>
</reference>
<dbReference type="AlphaFoldDB" id="A0A5D2I779"/>